<evidence type="ECO:0000256" key="1">
    <source>
        <dbReference type="ARBA" id="ARBA00022491"/>
    </source>
</evidence>
<dbReference type="SMART" id="SM00354">
    <property type="entry name" value="HTH_LACI"/>
    <property type="match status" value="1"/>
</dbReference>
<dbReference type="GO" id="GO:0003677">
    <property type="term" value="F:DNA binding"/>
    <property type="evidence" value="ECO:0007669"/>
    <property type="project" value="UniProtKB-KW"/>
</dbReference>
<dbReference type="PANTHER" id="PTHR30146">
    <property type="entry name" value="LACI-RELATED TRANSCRIPTIONAL REPRESSOR"/>
    <property type="match status" value="1"/>
</dbReference>
<dbReference type="Pfam" id="PF13377">
    <property type="entry name" value="Peripla_BP_3"/>
    <property type="match status" value="1"/>
</dbReference>
<dbReference type="Proteomes" id="UP000676079">
    <property type="component" value="Chromosome"/>
</dbReference>
<feature type="region of interest" description="Disordered" evidence="5">
    <location>
        <begin position="332"/>
        <end position="360"/>
    </location>
</feature>
<evidence type="ECO:0000313" key="7">
    <source>
        <dbReference type="EMBL" id="QUX20713.1"/>
    </source>
</evidence>
<dbReference type="CDD" id="cd01392">
    <property type="entry name" value="HTH_LacI"/>
    <property type="match status" value="1"/>
</dbReference>
<keyword evidence="4" id="KW-0804">Transcription</keyword>
<dbReference type="Pfam" id="PF00356">
    <property type="entry name" value="LacI"/>
    <property type="match status" value="1"/>
</dbReference>
<evidence type="ECO:0000256" key="3">
    <source>
        <dbReference type="ARBA" id="ARBA00023125"/>
    </source>
</evidence>
<dbReference type="SUPFAM" id="SSF47413">
    <property type="entry name" value="lambda repressor-like DNA-binding domains"/>
    <property type="match status" value="1"/>
</dbReference>
<keyword evidence="3 7" id="KW-0238">DNA-binding</keyword>
<sequence>MAVTLKDVATAAGVSRSTASRALSGSGLISEETRAAVENAARGLGYRPNRTASALRSRQSHLIGLVMNNLINASFHTIADVVQRRASAEGYQVLLCITDADPAKERSVLRMLSEHNVDGVVVIGTGRNSDLVDELMASGTGAVNVIRGTEDGRAPSVLASDREGAHAATRRLLELGHTRIGFVGGLPSANSGRERFAGYEQALREHGLDVDPSLVERGPFTPAFGAEGTRALLERRPDVTALFAANHEAVFGVLPTLVSRGIRLPRDLSLICYEDISWLRSWQPPVTVVDNGADELGRLCFDLLLRQMRESPAPGRGPGRVYRVGAELVERSSCAPPRTSPLPEPPASAAGPNGAPGADG</sequence>
<gene>
    <name evidence="7" type="ORF">KGD84_19730</name>
</gene>
<dbReference type="PROSITE" id="PS50932">
    <property type="entry name" value="HTH_LACI_2"/>
    <property type="match status" value="1"/>
</dbReference>
<keyword evidence="2" id="KW-0805">Transcription regulation</keyword>
<dbReference type="RefSeq" id="WP_220561910.1">
    <property type="nucleotide sequence ID" value="NZ_CP074133.1"/>
</dbReference>
<dbReference type="Gene3D" id="1.10.260.40">
    <property type="entry name" value="lambda repressor-like DNA-binding domains"/>
    <property type="match status" value="1"/>
</dbReference>
<proteinExistence type="predicted"/>
<accession>A0ABX8BIQ6</accession>
<dbReference type="InterPro" id="IPR010982">
    <property type="entry name" value="Lambda_DNA-bd_dom_sf"/>
</dbReference>
<evidence type="ECO:0000259" key="6">
    <source>
        <dbReference type="PROSITE" id="PS50932"/>
    </source>
</evidence>
<evidence type="ECO:0000256" key="2">
    <source>
        <dbReference type="ARBA" id="ARBA00023015"/>
    </source>
</evidence>
<feature type="compositionally biased region" description="Low complexity" evidence="5">
    <location>
        <begin position="347"/>
        <end position="360"/>
    </location>
</feature>
<dbReference type="InterPro" id="IPR000843">
    <property type="entry name" value="HTH_LacI"/>
</dbReference>
<dbReference type="CDD" id="cd06267">
    <property type="entry name" value="PBP1_LacI_sugar_binding-like"/>
    <property type="match status" value="1"/>
</dbReference>
<dbReference type="PROSITE" id="PS00356">
    <property type="entry name" value="HTH_LACI_1"/>
    <property type="match status" value="1"/>
</dbReference>
<dbReference type="Gene3D" id="3.40.50.2300">
    <property type="match status" value="2"/>
</dbReference>
<evidence type="ECO:0000256" key="5">
    <source>
        <dbReference type="SAM" id="MobiDB-lite"/>
    </source>
</evidence>
<organism evidence="7 8">
    <name type="scientific">Nocardiopsis changdeensis</name>
    <dbReference type="NCBI Taxonomy" id="2831969"/>
    <lineage>
        <taxon>Bacteria</taxon>
        <taxon>Bacillati</taxon>
        <taxon>Actinomycetota</taxon>
        <taxon>Actinomycetes</taxon>
        <taxon>Streptosporangiales</taxon>
        <taxon>Nocardiopsidaceae</taxon>
        <taxon>Nocardiopsis</taxon>
    </lineage>
</organism>
<protein>
    <submittedName>
        <fullName evidence="7">LacI family DNA-binding transcriptional regulator</fullName>
    </submittedName>
</protein>
<keyword evidence="8" id="KW-1185">Reference proteome</keyword>
<keyword evidence="1" id="KW-0678">Repressor</keyword>
<dbReference type="InterPro" id="IPR046335">
    <property type="entry name" value="LacI/GalR-like_sensor"/>
</dbReference>
<dbReference type="SUPFAM" id="SSF53822">
    <property type="entry name" value="Periplasmic binding protein-like I"/>
    <property type="match status" value="1"/>
</dbReference>
<evidence type="ECO:0000313" key="8">
    <source>
        <dbReference type="Proteomes" id="UP000676079"/>
    </source>
</evidence>
<dbReference type="InterPro" id="IPR028082">
    <property type="entry name" value="Peripla_BP_I"/>
</dbReference>
<reference evidence="7 8" key="1">
    <citation type="submission" date="2021-05" db="EMBL/GenBank/DDBJ databases">
        <title>Direct Submission.</title>
        <authorList>
            <person name="Li K."/>
            <person name="Gao J."/>
        </authorList>
    </citation>
    <scope>NUCLEOTIDE SEQUENCE [LARGE SCALE GENOMIC DNA]</scope>
    <source>
        <strain evidence="7 8">Mg02</strain>
    </source>
</reference>
<name>A0ABX8BIQ6_9ACTN</name>
<dbReference type="EMBL" id="CP074133">
    <property type="protein sequence ID" value="QUX20713.1"/>
    <property type="molecule type" value="Genomic_DNA"/>
</dbReference>
<evidence type="ECO:0000256" key="4">
    <source>
        <dbReference type="ARBA" id="ARBA00023163"/>
    </source>
</evidence>
<feature type="domain" description="HTH lacI-type" evidence="6">
    <location>
        <begin position="3"/>
        <end position="57"/>
    </location>
</feature>
<dbReference type="PANTHER" id="PTHR30146:SF148">
    <property type="entry name" value="HTH-TYPE TRANSCRIPTIONAL REPRESSOR PURR-RELATED"/>
    <property type="match status" value="1"/>
</dbReference>